<dbReference type="InterPro" id="IPR004393">
    <property type="entry name" value="NadC"/>
</dbReference>
<dbReference type="CDD" id="cd01572">
    <property type="entry name" value="QPRTase"/>
    <property type="match status" value="1"/>
</dbReference>
<dbReference type="Gene3D" id="3.20.20.70">
    <property type="entry name" value="Aldolase class I"/>
    <property type="match status" value="1"/>
</dbReference>
<dbReference type="PIRSF" id="PIRSF006250">
    <property type="entry name" value="NadC_ModD"/>
    <property type="match status" value="1"/>
</dbReference>
<keyword evidence="8 12" id="KW-0808">Transferase</keyword>
<evidence type="ECO:0000256" key="7">
    <source>
        <dbReference type="ARBA" id="ARBA00022676"/>
    </source>
</evidence>
<reference evidence="15 16" key="1">
    <citation type="submission" date="2016-11" db="EMBL/GenBank/DDBJ databases">
        <authorList>
            <person name="Jaros S."/>
            <person name="Januszkiewicz K."/>
            <person name="Wedrychowicz H."/>
        </authorList>
    </citation>
    <scope>NUCLEOTIDE SEQUENCE [LARGE SCALE GENOMIC DNA]</scope>
    <source>
        <strain evidence="15 16">DSM 17477</strain>
    </source>
</reference>
<dbReference type="OrthoDB" id="9782546at2"/>
<evidence type="ECO:0000256" key="5">
    <source>
        <dbReference type="ARBA" id="ARBA00011944"/>
    </source>
</evidence>
<keyword evidence="7 12" id="KW-0328">Glycosyltransferase</keyword>
<dbReference type="GO" id="GO:0009435">
    <property type="term" value="P:NAD+ biosynthetic process"/>
    <property type="evidence" value="ECO:0007669"/>
    <property type="project" value="UniProtKB-UniPathway"/>
</dbReference>
<evidence type="ECO:0000313" key="15">
    <source>
        <dbReference type="EMBL" id="SHI81394.1"/>
    </source>
</evidence>
<evidence type="ECO:0000256" key="3">
    <source>
        <dbReference type="ARBA" id="ARBA00009400"/>
    </source>
</evidence>
<evidence type="ECO:0000256" key="8">
    <source>
        <dbReference type="ARBA" id="ARBA00022679"/>
    </source>
</evidence>
<evidence type="ECO:0000256" key="12">
    <source>
        <dbReference type="PIRNR" id="PIRNR006250"/>
    </source>
</evidence>
<dbReference type="GO" id="GO:0005737">
    <property type="term" value="C:cytoplasm"/>
    <property type="evidence" value="ECO:0007669"/>
    <property type="project" value="TreeGrafter"/>
</dbReference>
<dbReference type="GO" id="GO:0034213">
    <property type="term" value="P:quinolinate catabolic process"/>
    <property type="evidence" value="ECO:0007669"/>
    <property type="project" value="TreeGrafter"/>
</dbReference>
<dbReference type="InterPro" id="IPR037128">
    <property type="entry name" value="Quinolinate_PRibosylTase_N_sf"/>
</dbReference>
<evidence type="ECO:0000256" key="4">
    <source>
        <dbReference type="ARBA" id="ARBA00011218"/>
    </source>
</evidence>
<dbReference type="InterPro" id="IPR027277">
    <property type="entry name" value="NadC/ModD"/>
</dbReference>
<dbReference type="PANTHER" id="PTHR32179">
    <property type="entry name" value="NICOTINATE-NUCLEOTIDE PYROPHOSPHORYLASE [CARBOXYLATING]"/>
    <property type="match status" value="1"/>
</dbReference>
<sequence>MNWLIVDEIIRNALIEDMPHGDITTEYILPLDTSCTIDIIQKEDGVICGVEVFKRVYKVMGDEATVEFLVSDGEYSKAGRKIGSISGCSKAILSGERVALNLLQRMSGIATLTRKYVEAAKGYDARILDTRKTTPGLRILEKHATKMGGATNHRFNLSDGVMIKDNHIKAAGSITNAVETIRENMPFVRKIEVETESLDDVREALESGADIIMLDNMGREKIMEAVDIIQKNALIEVSGNVKLENIQELASTGVDYISVGKLTHSYKSLDISMKNLMYTR</sequence>
<dbReference type="AlphaFoldDB" id="A0A1M6E791"/>
<dbReference type="FunFam" id="3.90.1170.20:FF:000001">
    <property type="entry name" value="Nicotinate-nucleotide diphosphorylase (Carboxylating)"/>
    <property type="match status" value="1"/>
</dbReference>
<evidence type="ECO:0000256" key="6">
    <source>
        <dbReference type="ARBA" id="ARBA00022642"/>
    </source>
</evidence>
<feature type="domain" description="Quinolinate phosphoribosyl transferase C-terminal" evidence="13">
    <location>
        <begin position="109"/>
        <end position="274"/>
    </location>
</feature>
<gene>
    <name evidence="15" type="ORF">SAMN02745751_01095</name>
</gene>
<dbReference type="Gene3D" id="3.90.1170.20">
    <property type="entry name" value="Quinolinate phosphoribosyl transferase, N-terminal domain"/>
    <property type="match status" value="1"/>
</dbReference>
<comment type="similarity">
    <text evidence="3 12">Belongs to the NadC/ModD family.</text>
</comment>
<evidence type="ECO:0000313" key="16">
    <source>
        <dbReference type="Proteomes" id="UP000184052"/>
    </source>
</evidence>
<evidence type="ECO:0000256" key="2">
    <source>
        <dbReference type="ARBA" id="ARBA00004893"/>
    </source>
</evidence>
<proteinExistence type="inferred from homology"/>
<dbReference type="EC" id="2.4.2.19" evidence="5"/>
<evidence type="ECO:0000259" key="14">
    <source>
        <dbReference type="Pfam" id="PF02749"/>
    </source>
</evidence>
<evidence type="ECO:0000259" key="13">
    <source>
        <dbReference type="Pfam" id="PF01729"/>
    </source>
</evidence>
<dbReference type="InterPro" id="IPR022412">
    <property type="entry name" value="Quinolinate_PRibosylTrfase_N"/>
</dbReference>
<evidence type="ECO:0000256" key="10">
    <source>
        <dbReference type="ARBA" id="ARBA00047445"/>
    </source>
</evidence>
<dbReference type="Pfam" id="PF01729">
    <property type="entry name" value="QRPTase_C"/>
    <property type="match status" value="1"/>
</dbReference>
<evidence type="ECO:0000256" key="1">
    <source>
        <dbReference type="ARBA" id="ARBA00003237"/>
    </source>
</evidence>
<dbReference type="SUPFAM" id="SSF54675">
    <property type="entry name" value="Nicotinate/Quinolinate PRTase N-terminal domain-like"/>
    <property type="match status" value="1"/>
</dbReference>
<dbReference type="InterPro" id="IPR002638">
    <property type="entry name" value="Quinolinate_PRibosylTrfase_C"/>
</dbReference>
<organism evidence="15 16">
    <name type="scientific">Dethiosulfatibacter aminovorans DSM 17477</name>
    <dbReference type="NCBI Taxonomy" id="1121476"/>
    <lineage>
        <taxon>Bacteria</taxon>
        <taxon>Bacillati</taxon>
        <taxon>Bacillota</taxon>
        <taxon>Tissierellia</taxon>
        <taxon>Dethiosulfatibacter</taxon>
    </lineage>
</organism>
<name>A0A1M6E791_9FIRM</name>
<dbReference type="InterPro" id="IPR036068">
    <property type="entry name" value="Nicotinate_pribotase-like_C"/>
</dbReference>
<comment type="catalytic activity">
    <reaction evidence="10">
        <text>nicotinate beta-D-ribonucleotide + CO2 + diphosphate = quinolinate + 5-phospho-alpha-D-ribose 1-diphosphate + 2 H(+)</text>
        <dbReference type="Rhea" id="RHEA:12733"/>
        <dbReference type="ChEBI" id="CHEBI:15378"/>
        <dbReference type="ChEBI" id="CHEBI:16526"/>
        <dbReference type="ChEBI" id="CHEBI:29959"/>
        <dbReference type="ChEBI" id="CHEBI:33019"/>
        <dbReference type="ChEBI" id="CHEBI:57502"/>
        <dbReference type="ChEBI" id="CHEBI:58017"/>
        <dbReference type="EC" id="2.4.2.19"/>
    </reaction>
</comment>
<dbReference type="NCBIfam" id="TIGR00078">
    <property type="entry name" value="nadC"/>
    <property type="match status" value="1"/>
</dbReference>
<dbReference type="InterPro" id="IPR013785">
    <property type="entry name" value="Aldolase_TIM"/>
</dbReference>
<dbReference type="RefSeq" id="WP_073048343.1">
    <property type="nucleotide sequence ID" value="NZ_FQZL01000007.1"/>
</dbReference>
<dbReference type="STRING" id="1121476.SAMN02745751_01095"/>
<dbReference type="EMBL" id="FQZL01000007">
    <property type="protein sequence ID" value="SHI81394.1"/>
    <property type="molecule type" value="Genomic_DNA"/>
</dbReference>
<dbReference type="SUPFAM" id="SSF51690">
    <property type="entry name" value="Nicotinate/Quinolinate PRTase C-terminal domain-like"/>
    <property type="match status" value="1"/>
</dbReference>
<keyword evidence="16" id="KW-1185">Reference proteome</keyword>
<dbReference type="FunFam" id="3.20.20.70:FF:000030">
    <property type="entry name" value="Nicotinate-nucleotide pyrophosphorylase, carboxylating"/>
    <property type="match status" value="1"/>
</dbReference>
<dbReference type="PANTHER" id="PTHR32179:SF3">
    <property type="entry name" value="NICOTINATE-NUCLEOTIDE PYROPHOSPHORYLASE [CARBOXYLATING]"/>
    <property type="match status" value="1"/>
</dbReference>
<comment type="pathway">
    <text evidence="2">Cofactor biosynthesis; NAD(+) biosynthesis; nicotinate D-ribonucleotide from quinolinate: step 1/1.</text>
</comment>
<comment type="subunit">
    <text evidence="4">Hexamer formed by 3 homodimers.</text>
</comment>
<dbReference type="GO" id="GO:0004514">
    <property type="term" value="F:nicotinate-nucleotide diphosphorylase (carboxylating) activity"/>
    <property type="evidence" value="ECO:0007669"/>
    <property type="project" value="UniProtKB-EC"/>
</dbReference>
<evidence type="ECO:0000256" key="9">
    <source>
        <dbReference type="ARBA" id="ARBA00033102"/>
    </source>
</evidence>
<comment type="function">
    <text evidence="1">Involved in the catabolism of quinolinic acid (QA).</text>
</comment>
<dbReference type="Pfam" id="PF02749">
    <property type="entry name" value="QRPTase_N"/>
    <property type="match status" value="1"/>
</dbReference>
<protein>
    <recommendedName>
        <fullName evidence="11">Probable nicotinate-nucleotide pyrophosphorylase [carboxylating]</fullName>
        <ecNumber evidence="5">2.4.2.19</ecNumber>
    </recommendedName>
    <alternativeName>
        <fullName evidence="9">Quinolinate phosphoribosyltransferase [decarboxylating]</fullName>
    </alternativeName>
</protein>
<dbReference type="UniPathway" id="UPA00253">
    <property type="reaction ID" value="UER00331"/>
</dbReference>
<keyword evidence="6" id="KW-0662">Pyridine nucleotide biosynthesis</keyword>
<feature type="domain" description="Quinolinate phosphoribosyl transferase N-terminal" evidence="14">
    <location>
        <begin position="22"/>
        <end position="107"/>
    </location>
</feature>
<dbReference type="Proteomes" id="UP000184052">
    <property type="component" value="Unassembled WGS sequence"/>
</dbReference>
<evidence type="ECO:0000256" key="11">
    <source>
        <dbReference type="ARBA" id="ARBA00069173"/>
    </source>
</evidence>
<accession>A0A1M6E791</accession>